<dbReference type="InterPro" id="IPR036770">
    <property type="entry name" value="Ankyrin_rpt-contain_sf"/>
</dbReference>
<keyword evidence="4" id="KW-0472">Membrane</keyword>
<organism evidence="5 6">
    <name type="scientific">Stylonychia lemnae</name>
    <name type="common">Ciliate</name>
    <dbReference type="NCBI Taxonomy" id="5949"/>
    <lineage>
        <taxon>Eukaryota</taxon>
        <taxon>Sar</taxon>
        <taxon>Alveolata</taxon>
        <taxon>Ciliophora</taxon>
        <taxon>Intramacronucleata</taxon>
        <taxon>Spirotrichea</taxon>
        <taxon>Stichotrichia</taxon>
        <taxon>Sporadotrichida</taxon>
        <taxon>Oxytrichidae</taxon>
        <taxon>Stylonychinae</taxon>
        <taxon>Stylonychia</taxon>
    </lineage>
</organism>
<evidence type="ECO:0000256" key="1">
    <source>
        <dbReference type="ARBA" id="ARBA00022737"/>
    </source>
</evidence>
<dbReference type="Pfam" id="PF00023">
    <property type="entry name" value="Ank"/>
    <property type="match status" value="1"/>
</dbReference>
<reference evidence="5 6" key="1">
    <citation type="submission" date="2014-06" db="EMBL/GenBank/DDBJ databases">
        <authorList>
            <person name="Swart Estienne"/>
        </authorList>
    </citation>
    <scope>NUCLEOTIDE SEQUENCE [LARGE SCALE GENOMIC DNA]</scope>
    <source>
        <strain evidence="5 6">130c</strain>
    </source>
</reference>
<dbReference type="PROSITE" id="PS50088">
    <property type="entry name" value="ANK_REPEAT"/>
    <property type="match status" value="2"/>
</dbReference>
<dbReference type="Gene3D" id="1.25.40.20">
    <property type="entry name" value="Ankyrin repeat-containing domain"/>
    <property type="match status" value="2"/>
</dbReference>
<dbReference type="SUPFAM" id="SSF48403">
    <property type="entry name" value="Ankyrin repeat"/>
    <property type="match status" value="1"/>
</dbReference>
<accession>A0A078B295</accession>
<feature type="repeat" description="ANK" evidence="3">
    <location>
        <begin position="398"/>
        <end position="430"/>
    </location>
</feature>
<keyword evidence="2 3" id="KW-0040">ANK repeat</keyword>
<keyword evidence="4" id="KW-1133">Transmembrane helix</keyword>
<proteinExistence type="predicted"/>
<dbReference type="PROSITE" id="PS50297">
    <property type="entry name" value="ANK_REP_REGION"/>
    <property type="match status" value="1"/>
</dbReference>
<sequence length="663" mass="77304">MPKLVYLLLQTAFPIAILVFFTITTLILYSLAAFNDPGYVKTNLFKVETENRENKMLEKNMKFNKNDLKGKKYDRTEFAFEVSENQLRAQSDKNNAIGDEDILDADELYGRDLDEGEDEIIQIIDENKIFHQQNQNIDNDELLDDEEDDEGPPIDIERDLQDEHFTSQAVDLNKKRNTKKLITDDDSNISQVARDFFMQTHGDRGASFDLLQKEAEMREEPDLDDDKENIINVDIDKKSFKTFENGKTQDFVIFDQNGPGKGSKHDNFEAIIDKYNLRLTSQYEDKNSNKQDNRVLQTKSIDTNVMINKEEMQFQESIKVQQIHYTIVNGIFQEFKNILSKSYANHENSINKQYYLLEKSIQNDLNAIRLSIKHNRVEILKFILDNFHRIDLESKDQDGNNSLHLACLTGNIELIQMIFKMRPKLSLIPNNNMLTPIHITVKLKNPQAIQIFGSIINDILTVKDETFKRNMFQSENPFDFEVFQWILKSGLAKFIEENHLKNQSNEVKIQSYLKQFVYKGQQKPLQKQQISLLNEIFNFEDQKILQQYINNGEDYLSIKNCYYETIFHYAAKHNLIQLQQIIGRDTSILVKELEKQNYMGDTPLHIAGKNGSNEILKYYLDNVPASVQEILNNRGENVNDAVQANLELIKNKYPGFKFQNSKE</sequence>
<gene>
    <name evidence="5" type="primary">Contig6901.g7385</name>
    <name evidence="5" type="ORF">STYLEM_17726</name>
</gene>
<feature type="repeat" description="ANK" evidence="3">
    <location>
        <begin position="599"/>
        <end position="622"/>
    </location>
</feature>
<evidence type="ECO:0000313" key="5">
    <source>
        <dbReference type="EMBL" id="CDW88604.1"/>
    </source>
</evidence>
<evidence type="ECO:0000256" key="2">
    <source>
        <dbReference type="ARBA" id="ARBA00023043"/>
    </source>
</evidence>
<dbReference type="Proteomes" id="UP000039865">
    <property type="component" value="Unassembled WGS sequence"/>
</dbReference>
<dbReference type="EMBL" id="CCKQ01016737">
    <property type="protein sequence ID" value="CDW88604.1"/>
    <property type="molecule type" value="Genomic_DNA"/>
</dbReference>
<dbReference type="Pfam" id="PF13637">
    <property type="entry name" value="Ank_4"/>
    <property type="match status" value="1"/>
</dbReference>
<evidence type="ECO:0000256" key="3">
    <source>
        <dbReference type="PROSITE-ProRule" id="PRU00023"/>
    </source>
</evidence>
<evidence type="ECO:0000313" key="6">
    <source>
        <dbReference type="Proteomes" id="UP000039865"/>
    </source>
</evidence>
<dbReference type="PANTHER" id="PTHR24198">
    <property type="entry name" value="ANKYRIN REPEAT AND PROTEIN KINASE DOMAIN-CONTAINING PROTEIN"/>
    <property type="match status" value="1"/>
</dbReference>
<feature type="transmembrane region" description="Helical" evidence="4">
    <location>
        <begin position="12"/>
        <end position="34"/>
    </location>
</feature>
<keyword evidence="1" id="KW-0677">Repeat</keyword>
<dbReference type="PANTHER" id="PTHR24198:SF165">
    <property type="entry name" value="ANKYRIN REPEAT-CONTAINING PROTEIN-RELATED"/>
    <property type="match status" value="1"/>
</dbReference>
<dbReference type="OrthoDB" id="194358at2759"/>
<keyword evidence="4" id="KW-0812">Transmembrane</keyword>
<dbReference type="SMART" id="SM00248">
    <property type="entry name" value="ANK"/>
    <property type="match status" value="4"/>
</dbReference>
<protein>
    <submittedName>
        <fullName evidence="5">Ankyrin repeat domain protein</fullName>
    </submittedName>
</protein>
<dbReference type="AlphaFoldDB" id="A0A078B295"/>
<name>A0A078B295_STYLE</name>
<dbReference type="InParanoid" id="A0A078B295"/>
<dbReference type="InterPro" id="IPR002110">
    <property type="entry name" value="Ankyrin_rpt"/>
</dbReference>
<evidence type="ECO:0000256" key="4">
    <source>
        <dbReference type="SAM" id="Phobius"/>
    </source>
</evidence>
<keyword evidence="6" id="KW-1185">Reference proteome</keyword>